<evidence type="ECO:0000256" key="1">
    <source>
        <dbReference type="SAM" id="MobiDB-lite"/>
    </source>
</evidence>
<proteinExistence type="predicted"/>
<evidence type="ECO:0000313" key="3">
    <source>
        <dbReference type="EMBL" id="CAD1471746.1"/>
    </source>
</evidence>
<dbReference type="Proteomes" id="UP000752696">
    <property type="component" value="Unassembled WGS sequence"/>
</dbReference>
<evidence type="ECO:0000256" key="2">
    <source>
        <dbReference type="SAM" id="Phobius"/>
    </source>
</evidence>
<accession>A0A6V7GZY6</accession>
<feature type="compositionally biased region" description="Polar residues" evidence="1">
    <location>
        <begin position="78"/>
        <end position="91"/>
    </location>
</feature>
<feature type="region of interest" description="Disordered" evidence="1">
    <location>
        <begin position="78"/>
        <end position="97"/>
    </location>
</feature>
<keyword evidence="2" id="KW-0812">Transmembrane</keyword>
<protein>
    <submittedName>
        <fullName evidence="3">Uncharacterized protein</fullName>
    </submittedName>
</protein>
<comment type="caution">
    <text evidence="3">The sequence shown here is derived from an EMBL/GenBank/DDBJ whole genome shotgun (WGS) entry which is preliminary data.</text>
</comment>
<keyword evidence="2" id="KW-1133">Transmembrane helix</keyword>
<evidence type="ECO:0000313" key="4">
    <source>
        <dbReference type="Proteomes" id="UP000752696"/>
    </source>
</evidence>
<gene>
    <name evidence="3" type="ORF">MHI_LOCUS248846</name>
</gene>
<name>A0A6V7GZY6_9HYME</name>
<feature type="transmembrane region" description="Helical" evidence="2">
    <location>
        <begin position="32"/>
        <end position="53"/>
    </location>
</feature>
<keyword evidence="2" id="KW-0472">Membrane</keyword>
<dbReference type="AlphaFoldDB" id="A0A6V7GZY6"/>
<organism evidence="3 4">
    <name type="scientific">Heterotrigona itama</name>
    <dbReference type="NCBI Taxonomy" id="395501"/>
    <lineage>
        <taxon>Eukaryota</taxon>
        <taxon>Metazoa</taxon>
        <taxon>Ecdysozoa</taxon>
        <taxon>Arthropoda</taxon>
        <taxon>Hexapoda</taxon>
        <taxon>Insecta</taxon>
        <taxon>Pterygota</taxon>
        <taxon>Neoptera</taxon>
        <taxon>Endopterygota</taxon>
        <taxon>Hymenoptera</taxon>
        <taxon>Apocrita</taxon>
        <taxon>Aculeata</taxon>
        <taxon>Apoidea</taxon>
        <taxon>Anthophila</taxon>
        <taxon>Apidae</taxon>
        <taxon>Heterotrigona</taxon>
    </lineage>
</organism>
<keyword evidence="4" id="KW-1185">Reference proteome</keyword>
<sequence>MRECYTPYIYAKRIELVSMKEQRSSILSSFEFGFHVTVGIAMIPIWCLSLSTVHSLFGRICRFNSAVPPFEERSINEILTSPHPSSPTENENLNDEQQRLSGHASLTAVHGFFQGVFLDCARRTIYRSTEK</sequence>
<reference evidence="3" key="1">
    <citation type="submission" date="2020-07" db="EMBL/GenBank/DDBJ databases">
        <authorList>
            <person name="Nazaruddin N."/>
        </authorList>
    </citation>
    <scope>NUCLEOTIDE SEQUENCE</scope>
</reference>
<dbReference type="EMBL" id="CAJDYZ010004680">
    <property type="protein sequence ID" value="CAD1471746.1"/>
    <property type="molecule type" value="Genomic_DNA"/>
</dbReference>